<dbReference type="GO" id="GO:0055085">
    <property type="term" value="P:transmembrane transport"/>
    <property type="evidence" value="ECO:0007669"/>
    <property type="project" value="TreeGrafter"/>
</dbReference>
<feature type="transmembrane region" description="Helical" evidence="8">
    <location>
        <begin position="212"/>
        <end position="235"/>
    </location>
</feature>
<feature type="transmembrane region" description="Helical" evidence="8">
    <location>
        <begin position="152"/>
        <end position="177"/>
    </location>
</feature>
<feature type="transmembrane region" description="Helical" evidence="8">
    <location>
        <begin position="273"/>
        <end position="290"/>
    </location>
</feature>
<evidence type="ECO:0000313" key="9">
    <source>
        <dbReference type="EMBL" id="TDQ40314.1"/>
    </source>
</evidence>
<sequence length="356" mass="39084">MWYQKAWFKYLVGAVLLLLAIKLYGEVQFFIEPLLTFLTTMLTPILLAGILYYILRPVVRWLSQYIWRSLSILIIFVVIVGAMAFAITGVGGFLTAQFQDLVNQWPIILAAGEEQFNNLLAMVDFNSAPVTEIRDNVLNFLQNSLGTIGNNVFSIAGAVTSAITVAVVIPFILFYLLKDDHKVYPSLLKWSPRKYENQVGDALREMDGTVQAYVLGQMLVATVIGVLMFCGYLLIGLPFAAVLALFALVTSFIPFLGPFLGILPAIVIAIPDGTFMIVKVLIVFVIVQQSEGNLVSPKILGDRLNIHPVTVILIILAMGSVFGFIGILLAVPLYAVIKVAVNAIISGIREARNENG</sequence>
<name>A0A4R6UB68_9BACI</name>
<dbReference type="PANTHER" id="PTHR21716">
    <property type="entry name" value="TRANSMEMBRANE PROTEIN"/>
    <property type="match status" value="1"/>
</dbReference>
<keyword evidence="3" id="KW-0813">Transport</keyword>
<comment type="subcellular location">
    <subcellularLocation>
        <location evidence="1">Cell membrane</location>
        <topology evidence="1">Multi-pass membrane protein</topology>
    </subcellularLocation>
</comment>
<organism evidence="9 10">
    <name type="scientific">Aureibacillus halotolerans</name>
    <dbReference type="NCBI Taxonomy" id="1508390"/>
    <lineage>
        <taxon>Bacteria</taxon>
        <taxon>Bacillati</taxon>
        <taxon>Bacillota</taxon>
        <taxon>Bacilli</taxon>
        <taxon>Bacillales</taxon>
        <taxon>Bacillaceae</taxon>
        <taxon>Aureibacillus</taxon>
    </lineage>
</organism>
<keyword evidence="5 8" id="KW-0812">Transmembrane</keyword>
<evidence type="ECO:0000313" key="10">
    <source>
        <dbReference type="Proteomes" id="UP000295632"/>
    </source>
</evidence>
<feature type="transmembrane region" description="Helical" evidence="8">
    <location>
        <begin position="241"/>
        <end position="266"/>
    </location>
</feature>
<protein>
    <submittedName>
        <fullName evidence="9">Putative PurR-regulated permease PerM</fullName>
    </submittedName>
</protein>
<dbReference type="GO" id="GO:0005886">
    <property type="term" value="C:plasma membrane"/>
    <property type="evidence" value="ECO:0007669"/>
    <property type="project" value="UniProtKB-SubCell"/>
</dbReference>
<keyword evidence="10" id="KW-1185">Reference proteome</keyword>
<evidence type="ECO:0000256" key="2">
    <source>
        <dbReference type="ARBA" id="ARBA00009773"/>
    </source>
</evidence>
<keyword evidence="4" id="KW-1003">Cell membrane</keyword>
<feature type="transmembrane region" description="Helical" evidence="8">
    <location>
        <begin position="310"/>
        <end position="337"/>
    </location>
</feature>
<evidence type="ECO:0000256" key="1">
    <source>
        <dbReference type="ARBA" id="ARBA00004651"/>
    </source>
</evidence>
<evidence type="ECO:0000256" key="7">
    <source>
        <dbReference type="ARBA" id="ARBA00023136"/>
    </source>
</evidence>
<gene>
    <name evidence="9" type="ORF">EV213_10630</name>
</gene>
<dbReference type="RefSeq" id="WP_166639224.1">
    <property type="nucleotide sequence ID" value="NZ_SNYJ01000006.1"/>
</dbReference>
<feature type="transmembrane region" description="Helical" evidence="8">
    <location>
        <begin position="35"/>
        <end position="55"/>
    </location>
</feature>
<evidence type="ECO:0000256" key="4">
    <source>
        <dbReference type="ARBA" id="ARBA00022475"/>
    </source>
</evidence>
<dbReference type="EMBL" id="SNYJ01000006">
    <property type="protein sequence ID" value="TDQ40314.1"/>
    <property type="molecule type" value="Genomic_DNA"/>
</dbReference>
<dbReference type="PANTHER" id="PTHR21716:SF53">
    <property type="entry name" value="PERMEASE PERM-RELATED"/>
    <property type="match status" value="1"/>
</dbReference>
<evidence type="ECO:0000256" key="6">
    <source>
        <dbReference type="ARBA" id="ARBA00022989"/>
    </source>
</evidence>
<dbReference type="InterPro" id="IPR002549">
    <property type="entry name" value="AI-2E-like"/>
</dbReference>
<evidence type="ECO:0000256" key="5">
    <source>
        <dbReference type="ARBA" id="ARBA00022692"/>
    </source>
</evidence>
<keyword evidence="7 8" id="KW-0472">Membrane</keyword>
<dbReference type="AlphaFoldDB" id="A0A4R6UB68"/>
<comment type="similarity">
    <text evidence="2">Belongs to the autoinducer-2 exporter (AI-2E) (TC 2.A.86) family.</text>
</comment>
<accession>A0A4R6UB68</accession>
<evidence type="ECO:0000256" key="3">
    <source>
        <dbReference type="ARBA" id="ARBA00022448"/>
    </source>
</evidence>
<dbReference type="Proteomes" id="UP000295632">
    <property type="component" value="Unassembled WGS sequence"/>
</dbReference>
<reference evidence="9 10" key="1">
    <citation type="submission" date="2019-03" db="EMBL/GenBank/DDBJ databases">
        <title>Genomic Encyclopedia of Type Strains, Phase IV (KMG-IV): sequencing the most valuable type-strain genomes for metagenomic binning, comparative biology and taxonomic classification.</title>
        <authorList>
            <person name="Goeker M."/>
        </authorList>
    </citation>
    <scope>NUCLEOTIDE SEQUENCE [LARGE SCALE GENOMIC DNA]</scope>
    <source>
        <strain evidence="9 10">DSM 28697</strain>
    </source>
</reference>
<feature type="transmembrane region" description="Helical" evidence="8">
    <location>
        <begin position="67"/>
        <end position="94"/>
    </location>
</feature>
<proteinExistence type="inferred from homology"/>
<dbReference type="Pfam" id="PF01594">
    <property type="entry name" value="AI-2E_transport"/>
    <property type="match status" value="1"/>
</dbReference>
<comment type="caution">
    <text evidence="9">The sequence shown here is derived from an EMBL/GenBank/DDBJ whole genome shotgun (WGS) entry which is preliminary data.</text>
</comment>
<evidence type="ECO:0000256" key="8">
    <source>
        <dbReference type="SAM" id="Phobius"/>
    </source>
</evidence>
<keyword evidence="6 8" id="KW-1133">Transmembrane helix</keyword>